<dbReference type="OrthoDB" id="9806961at2"/>
<dbReference type="RefSeq" id="WP_036623521.1">
    <property type="nucleotide sequence ID" value="NZ_JAKOBR010000018.1"/>
</dbReference>
<organism evidence="2 3">
    <name type="scientific">Paenibacillus macerans</name>
    <name type="common">Bacillus macerans</name>
    <dbReference type="NCBI Taxonomy" id="44252"/>
    <lineage>
        <taxon>Bacteria</taxon>
        <taxon>Bacillati</taxon>
        <taxon>Bacillota</taxon>
        <taxon>Bacilli</taxon>
        <taxon>Bacillales</taxon>
        <taxon>Paenibacillaceae</taxon>
        <taxon>Paenibacillus</taxon>
    </lineage>
</organism>
<protein>
    <submittedName>
        <fullName evidence="2">Uncharacterized protein</fullName>
    </submittedName>
</protein>
<dbReference type="HOGENOM" id="CLU_093150_0_0_9"/>
<reference evidence="2 3" key="1">
    <citation type="submission" date="2014-04" db="EMBL/GenBank/DDBJ databases">
        <authorList>
            <person name="Bishop-Lilly K.A."/>
            <person name="Broomall S.M."/>
            <person name="Chain P.S."/>
            <person name="Chertkov O."/>
            <person name="Coyne S.R."/>
            <person name="Daligault H.E."/>
            <person name="Davenport K.W."/>
            <person name="Erkkila T."/>
            <person name="Frey K.G."/>
            <person name="Gibbons H.S."/>
            <person name="Gu W."/>
            <person name="Jaissle J."/>
            <person name="Johnson S.L."/>
            <person name="Koroleva G.I."/>
            <person name="Ladner J.T."/>
            <person name="Lo C.-C."/>
            <person name="Minogue T.D."/>
            <person name="Munk C."/>
            <person name="Palacios G.F."/>
            <person name="Redden C.L."/>
            <person name="Rosenzweig C.N."/>
            <person name="Scholz M.B."/>
            <person name="Teshima H."/>
            <person name="Xu Y."/>
        </authorList>
    </citation>
    <scope>NUCLEOTIDE SEQUENCE [LARGE SCALE GENOMIC DNA]</scope>
    <source>
        <strain evidence="2 3">8244</strain>
    </source>
</reference>
<sequence>MEEIKRMVDNYEVVQAISIGKVEVLLGVDETNAERPYMVCTCTRNNSLGVEQFYAIAAGADYLEAMHDFVSRVQWELEDLKEERASVKVPLSPLTQVQCQPIREEMRIDHQVVVIRPERLRPEYRTAVNQLVLALSGFGTSANSRGRAVYVINLYTGEEARWNREDFMGLIKPEHMPAWAQEKLEQHQIGTQQKPKQRDEAR</sequence>
<keyword evidence="3" id="KW-1185">Reference proteome</keyword>
<dbReference type="Proteomes" id="UP000029278">
    <property type="component" value="Unassembled WGS sequence"/>
</dbReference>
<feature type="region of interest" description="Disordered" evidence="1">
    <location>
        <begin position="181"/>
        <end position="202"/>
    </location>
</feature>
<evidence type="ECO:0000256" key="1">
    <source>
        <dbReference type="SAM" id="MobiDB-lite"/>
    </source>
</evidence>
<evidence type="ECO:0000313" key="2">
    <source>
        <dbReference type="EMBL" id="KFN08359.1"/>
    </source>
</evidence>
<evidence type="ECO:0000313" key="3">
    <source>
        <dbReference type="Proteomes" id="UP000029278"/>
    </source>
</evidence>
<dbReference type="AlphaFoldDB" id="A0A090ZAQ3"/>
<comment type="caution">
    <text evidence="2">The sequence shown here is derived from an EMBL/GenBank/DDBJ whole genome shotgun (WGS) entry which is preliminary data.</text>
</comment>
<dbReference type="EMBL" id="JMQA01000029">
    <property type="protein sequence ID" value="KFN08359.1"/>
    <property type="molecule type" value="Genomic_DNA"/>
</dbReference>
<dbReference type="PATRIC" id="fig|44252.3.peg.3315"/>
<accession>A0A090ZAQ3</accession>
<proteinExistence type="predicted"/>
<gene>
    <name evidence="2" type="ORF">DJ90_1711</name>
</gene>
<dbReference type="GeneID" id="77007604"/>
<name>A0A090ZAQ3_PAEMA</name>
<dbReference type="STRING" id="44252.DJ90_1711"/>